<gene>
    <name evidence="1" type="ORF">GCE9029_01184</name>
</gene>
<reference evidence="2" key="1">
    <citation type="submission" date="2016-02" db="EMBL/GenBank/DDBJ databases">
        <authorList>
            <person name="Rodrigo-Torres Lidia"/>
            <person name="Arahal R.David."/>
        </authorList>
    </citation>
    <scope>NUCLEOTIDE SEQUENCE [LARGE SCALE GENOMIC DNA]</scope>
    <source>
        <strain evidence="2">CECT 9029</strain>
    </source>
</reference>
<organism evidence="1 2">
    <name type="scientific">Grimontia celer</name>
    <dbReference type="NCBI Taxonomy" id="1796497"/>
    <lineage>
        <taxon>Bacteria</taxon>
        <taxon>Pseudomonadati</taxon>
        <taxon>Pseudomonadota</taxon>
        <taxon>Gammaproteobacteria</taxon>
        <taxon>Vibrionales</taxon>
        <taxon>Vibrionaceae</taxon>
        <taxon>Grimontia</taxon>
    </lineage>
</organism>
<dbReference type="AlphaFoldDB" id="A0A128EWR2"/>
<accession>A0A128EWR2</accession>
<proteinExistence type="predicted"/>
<name>A0A128EWR2_9GAMM</name>
<evidence type="ECO:0000313" key="1">
    <source>
        <dbReference type="EMBL" id="CZF78989.1"/>
    </source>
</evidence>
<protein>
    <submittedName>
        <fullName evidence="1">Uncharacterized protein</fullName>
    </submittedName>
</protein>
<evidence type="ECO:0000313" key="2">
    <source>
        <dbReference type="Proteomes" id="UP000071641"/>
    </source>
</evidence>
<dbReference type="Proteomes" id="UP000071641">
    <property type="component" value="Unassembled WGS sequence"/>
</dbReference>
<sequence length="80" mass="9680">MIGKMKLRRELVAQAKVIEEMRKESVWNNKDDDRERTRKDYLRAKADWLVYELIDSVEAHCDKGDDLAKCWNYIHRRVDI</sequence>
<dbReference type="EMBL" id="FIZX01000001">
    <property type="protein sequence ID" value="CZF78989.1"/>
    <property type="molecule type" value="Genomic_DNA"/>
</dbReference>
<keyword evidence="2" id="KW-1185">Reference proteome</keyword>